<keyword evidence="1" id="KW-0472">Membrane</keyword>
<feature type="domain" description="RCK N-terminal" evidence="2">
    <location>
        <begin position="10"/>
        <end position="130"/>
    </location>
</feature>
<dbReference type="PROSITE" id="PS51202">
    <property type="entry name" value="RCK_C"/>
    <property type="match status" value="1"/>
</dbReference>
<gene>
    <name evidence="4" type="ORF">ENR64_15045</name>
</gene>
<keyword evidence="1" id="KW-1133">Transmembrane helix</keyword>
<feature type="transmembrane region" description="Helical" evidence="1">
    <location>
        <begin position="272"/>
        <end position="291"/>
    </location>
</feature>
<name>A0A7C3PIS2_9CYAN</name>
<dbReference type="Pfam" id="PF02254">
    <property type="entry name" value="TrkA_N"/>
    <property type="match status" value="2"/>
</dbReference>
<dbReference type="SUPFAM" id="SSF51735">
    <property type="entry name" value="NAD(P)-binding Rossmann-fold domains"/>
    <property type="match status" value="2"/>
</dbReference>
<sequence length="667" mass="73847">MSTAAQSPPNNLFLVCGLGSLGQYCVGNLIEFGVPVVGIDTHHPQHWEIPNLPEQLEQLLVGDCRQAEILEKAGIHQCRAVLLVTSDERVNIAAAFVARSLNPNVRLVVRSAQDNLNHLLNQELGNFVAYEATQLPAASIAIAALGSDIQSLFMLDQQALQVISTQIEPGHRWCNVRKLHELQTSTRRLLDHHAPERPQTRQFYEWEPDERVQAGDHISYIEIVSRLPSLAMPETGRSQQGLLLNLAKRLHWGDVREKLGERWKESSQVQRAATVSGLLMAVLLLLCMAFYKLQYPNISLMGALNVAVLLLFGNFDGVYAGLELIDPPSWWLYLFSILIMLAGTLFIGILYALLTERVLAARFQFAKRRPPVPKAGHIVIVGLGRVGQRVAQLLHDLKQSVASLHSSNLAADVLPDMPLVVGTLKDNLNKVNIEGAKGILALTDDEVANLELGLMAKALNPNCTLVIRCFDERFTDSVSRLLPDAKVVGIYAQAAEVFVGAAFGENILHLSRLGDRTMLVTEYNIEATDTLCGYLISEITYGYGIVPILHQPPEKPAQFMPNEDKRLSVGDRLIVLADIDALQRVEQGKMAPRRWLVHVEQLRLSNTQFDGMQAIARISGCDVAIANQLMSHLPGTLACPLYKHQALRLVRALSKVQIRAHLVNRPT</sequence>
<reference evidence="4" key="1">
    <citation type="journal article" date="2020" name="mSystems">
        <title>Genome- and Community-Level Interaction Insights into Carbon Utilization and Element Cycling Functions of Hydrothermarchaeota in Hydrothermal Sediment.</title>
        <authorList>
            <person name="Zhou Z."/>
            <person name="Liu Y."/>
            <person name="Xu W."/>
            <person name="Pan J."/>
            <person name="Luo Z.H."/>
            <person name="Li M."/>
        </authorList>
    </citation>
    <scope>NUCLEOTIDE SEQUENCE [LARGE SCALE GENOMIC DNA]</scope>
    <source>
        <strain evidence="4">SpSt-418</strain>
    </source>
</reference>
<dbReference type="PROSITE" id="PS51201">
    <property type="entry name" value="RCK_N"/>
    <property type="match status" value="1"/>
</dbReference>
<keyword evidence="1" id="KW-0812">Transmembrane</keyword>
<protein>
    <submittedName>
        <fullName evidence="4">Potassium transporter TrkA</fullName>
    </submittedName>
</protein>
<dbReference type="InterPro" id="IPR006037">
    <property type="entry name" value="RCK_C"/>
</dbReference>
<dbReference type="InterPro" id="IPR036291">
    <property type="entry name" value="NAD(P)-bd_dom_sf"/>
</dbReference>
<dbReference type="InterPro" id="IPR050721">
    <property type="entry name" value="Trk_Ktr_HKT_K-transport"/>
</dbReference>
<evidence type="ECO:0000313" key="4">
    <source>
        <dbReference type="EMBL" id="HFM99040.1"/>
    </source>
</evidence>
<feature type="transmembrane region" description="Helical" evidence="1">
    <location>
        <begin position="330"/>
        <end position="354"/>
    </location>
</feature>
<evidence type="ECO:0000259" key="2">
    <source>
        <dbReference type="PROSITE" id="PS51201"/>
    </source>
</evidence>
<evidence type="ECO:0000259" key="3">
    <source>
        <dbReference type="PROSITE" id="PS51202"/>
    </source>
</evidence>
<dbReference type="PANTHER" id="PTHR43833">
    <property type="entry name" value="POTASSIUM CHANNEL PROTEIN 2-RELATED-RELATED"/>
    <property type="match status" value="1"/>
</dbReference>
<dbReference type="Gene3D" id="3.40.50.720">
    <property type="entry name" value="NAD(P)-binding Rossmann-like Domain"/>
    <property type="match status" value="2"/>
</dbReference>
<proteinExistence type="predicted"/>
<evidence type="ECO:0000256" key="1">
    <source>
        <dbReference type="SAM" id="Phobius"/>
    </source>
</evidence>
<dbReference type="EMBL" id="DSRU01000222">
    <property type="protein sequence ID" value="HFM99040.1"/>
    <property type="molecule type" value="Genomic_DNA"/>
</dbReference>
<dbReference type="GO" id="GO:0006813">
    <property type="term" value="P:potassium ion transport"/>
    <property type="evidence" value="ECO:0007669"/>
    <property type="project" value="InterPro"/>
</dbReference>
<dbReference type="AlphaFoldDB" id="A0A7C3PIS2"/>
<dbReference type="PANTHER" id="PTHR43833:SF11">
    <property type="entry name" value="VOLTAGE-GATED POTASSIUM CHANNEL KCH"/>
    <property type="match status" value="1"/>
</dbReference>
<feature type="domain" description="RCK C-terminal" evidence="3">
    <location>
        <begin position="508"/>
        <end position="591"/>
    </location>
</feature>
<comment type="caution">
    <text evidence="4">The sequence shown here is derived from an EMBL/GenBank/DDBJ whole genome shotgun (WGS) entry which is preliminary data.</text>
</comment>
<feature type="transmembrane region" description="Helical" evidence="1">
    <location>
        <begin position="298"/>
        <end position="315"/>
    </location>
</feature>
<accession>A0A7C3PIS2</accession>
<dbReference type="InterPro" id="IPR003148">
    <property type="entry name" value="RCK_N"/>
</dbReference>
<dbReference type="GO" id="GO:0008324">
    <property type="term" value="F:monoatomic cation transmembrane transporter activity"/>
    <property type="evidence" value="ECO:0007669"/>
    <property type="project" value="InterPro"/>
</dbReference>
<organism evidence="4">
    <name type="scientific">Oscillatoriales cyanobacterium SpSt-418</name>
    <dbReference type="NCBI Taxonomy" id="2282169"/>
    <lineage>
        <taxon>Bacteria</taxon>
        <taxon>Bacillati</taxon>
        <taxon>Cyanobacteriota</taxon>
        <taxon>Cyanophyceae</taxon>
        <taxon>Oscillatoriophycideae</taxon>
        <taxon>Oscillatoriales</taxon>
    </lineage>
</organism>